<dbReference type="Proteomes" id="UP000048600">
    <property type="component" value="Unassembled WGS sequence"/>
</dbReference>
<dbReference type="Proteomes" id="UP000039217">
    <property type="component" value="Unassembled WGS sequence"/>
</dbReference>
<name>A0A0U0RYI1_MYCTX</name>
<dbReference type="Proteomes" id="UP000045842">
    <property type="component" value="Unassembled WGS sequence"/>
</dbReference>
<reference evidence="5 6" key="1">
    <citation type="submission" date="2015-03" db="EMBL/GenBank/DDBJ databases">
        <authorList>
            <consortium name="Pathogen Informatics"/>
        </authorList>
    </citation>
    <scope>NUCLEOTIDE SEQUENCE [LARGE SCALE GENOMIC DNA]</scope>
    <source>
        <strain evidence="2 5">D00501624</strain>
        <strain evidence="3 6">G09801536</strain>
        <strain evidence="4 7">P00601463</strain>
    </source>
</reference>
<dbReference type="AlphaFoldDB" id="A0A0U0RYI1"/>
<evidence type="ECO:0000313" key="4">
    <source>
        <dbReference type="EMBL" id="COW36431.1"/>
    </source>
</evidence>
<dbReference type="SUPFAM" id="SSF75304">
    <property type="entry name" value="Amidase signature (AS) enzymes"/>
    <property type="match status" value="1"/>
</dbReference>
<dbReference type="EMBL" id="CQQC01000624">
    <property type="protein sequence ID" value="CNV28660.1"/>
    <property type="molecule type" value="Genomic_DNA"/>
</dbReference>
<evidence type="ECO:0000313" key="7">
    <source>
        <dbReference type="Proteomes" id="UP000048600"/>
    </source>
</evidence>
<evidence type="ECO:0000313" key="2">
    <source>
        <dbReference type="EMBL" id="CNV28660.1"/>
    </source>
</evidence>
<proteinExistence type="predicted"/>
<gene>
    <name evidence="2" type="ORF">ERS007661_01977</name>
    <name evidence="3" type="ORF">ERS007679_02741</name>
    <name evidence="4" type="ORF">ERS007741_02311</name>
</gene>
<dbReference type="GO" id="GO:0016787">
    <property type="term" value="F:hydrolase activity"/>
    <property type="evidence" value="ECO:0007669"/>
    <property type="project" value="UniProtKB-KW"/>
</dbReference>
<evidence type="ECO:0000313" key="6">
    <source>
        <dbReference type="Proteomes" id="UP000045842"/>
    </source>
</evidence>
<dbReference type="Gene3D" id="3.90.1300.10">
    <property type="entry name" value="Amidase signature (AS) domain"/>
    <property type="match status" value="1"/>
</dbReference>
<sequence>MACAGVQVRGARDIIPALEATVGPMRADGGFSYALAPPRAGALKDFRVAVWAEDPHCPIDADVRRAMDDAVAALRAAGAHVVEQPATIPVDMAVSHNIFQSLVFGAFAVDRSTLSPASAAALGLRAVRHPRGEAANALGATLQSHRAWLFADAARHEMRDRWAGFFNEFDVLLLPVTPTPAPLHHNKDHDRLGRTIDVDGVSRSYWDQLKWNALANIAGTPATTMPITTTATGLPIGIQAMGPAGGDRTTVEFAALLTEVLGGFRVPPL</sequence>
<dbReference type="InterPro" id="IPR023631">
    <property type="entry name" value="Amidase_dom"/>
</dbReference>
<dbReference type="SMR" id="A0A0U0RYI1"/>
<feature type="domain" description="Amidase" evidence="1">
    <location>
        <begin position="2"/>
        <end position="250"/>
    </location>
</feature>
<evidence type="ECO:0000313" key="5">
    <source>
        <dbReference type="Proteomes" id="UP000039217"/>
    </source>
</evidence>
<dbReference type="EMBL" id="CSAD01000409">
    <property type="protein sequence ID" value="COV93832.1"/>
    <property type="molecule type" value="Genomic_DNA"/>
</dbReference>
<dbReference type="PANTHER" id="PTHR43372">
    <property type="entry name" value="FATTY-ACID AMIDE HYDROLASE"/>
    <property type="match status" value="1"/>
</dbReference>
<dbReference type="Pfam" id="PF01425">
    <property type="entry name" value="Amidase"/>
    <property type="match status" value="1"/>
</dbReference>
<dbReference type="GO" id="GO:0012505">
    <property type="term" value="C:endomembrane system"/>
    <property type="evidence" value="ECO:0007669"/>
    <property type="project" value="TreeGrafter"/>
</dbReference>
<evidence type="ECO:0000259" key="1">
    <source>
        <dbReference type="Pfam" id="PF01425"/>
    </source>
</evidence>
<protein>
    <submittedName>
        <fullName evidence="2">Amidase</fullName>
        <ecNumber evidence="2">3.5.1.-</ecNumber>
    </submittedName>
</protein>
<dbReference type="InterPro" id="IPR052739">
    <property type="entry name" value="FAAH2"/>
</dbReference>
<dbReference type="PANTHER" id="PTHR43372:SF4">
    <property type="entry name" value="FATTY-ACID AMIDE HYDROLASE 2"/>
    <property type="match status" value="1"/>
</dbReference>
<keyword evidence="2" id="KW-0378">Hydrolase</keyword>
<evidence type="ECO:0000313" key="3">
    <source>
        <dbReference type="EMBL" id="COV93832.1"/>
    </source>
</evidence>
<dbReference type="EC" id="3.5.1.-" evidence="2"/>
<organism evidence="2 5">
    <name type="scientific">Mycobacterium tuberculosis</name>
    <dbReference type="NCBI Taxonomy" id="1773"/>
    <lineage>
        <taxon>Bacteria</taxon>
        <taxon>Bacillati</taxon>
        <taxon>Actinomycetota</taxon>
        <taxon>Actinomycetes</taxon>
        <taxon>Mycobacteriales</taxon>
        <taxon>Mycobacteriaceae</taxon>
        <taxon>Mycobacterium</taxon>
        <taxon>Mycobacterium tuberculosis complex</taxon>
    </lineage>
</organism>
<accession>A0A0U0RYI1</accession>
<dbReference type="EMBL" id="CHKL01000256">
    <property type="protein sequence ID" value="COW36431.1"/>
    <property type="molecule type" value="Genomic_DNA"/>
</dbReference>
<dbReference type="InterPro" id="IPR036928">
    <property type="entry name" value="AS_sf"/>
</dbReference>